<accession>A0A0G2J8B2</accession>
<dbReference type="CDD" id="cd22997">
    <property type="entry name" value="GT_LH"/>
    <property type="match status" value="1"/>
</dbReference>
<keyword evidence="1" id="KW-0812">Transmembrane</keyword>
<dbReference type="OrthoDB" id="422736at2759"/>
<keyword evidence="1" id="KW-0472">Membrane</keyword>
<reference evidence="3" key="1">
    <citation type="journal article" date="2015" name="PLoS Genet.">
        <title>The dynamic genome and transcriptome of the human fungal pathogen Blastomyces and close relative Emmonsia.</title>
        <authorList>
            <person name="Munoz J.F."/>
            <person name="Gauthier G.M."/>
            <person name="Desjardins C.A."/>
            <person name="Gallo J.E."/>
            <person name="Holder J."/>
            <person name="Sullivan T.D."/>
            <person name="Marty A.J."/>
            <person name="Carmen J.C."/>
            <person name="Chen Z."/>
            <person name="Ding L."/>
            <person name="Gujja S."/>
            <person name="Magrini V."/>
            <person name="Misas E."/>
            <person name="Mitreva M."/>
            <person name="Priest M."/>
            <person name="Saif S."/>
            <person name="Whiston E.A."/>
            <person name="Young S."/>
            <person name="Zeng Q."/>
            <person name="Goldman W.E."/>
            <person name="Mardis E.R."/>
            <person name="Taylor J.W."/>
            <person name="McEwen J.G."/>
            <person name="Clay O.K."/>
            <person name="Klein B.S."/>
            <person name="Cuomo C.A."/>
        </authorList>
    </citation>
    <scope>NUCLEOTIDE SEQUENCE [LARGE SCALE GENOMIC DNA]</scope>
    <source>
        <strain evidence="3">UAMH 3008</strain>
    </source>
</reference>
<evidence type="ECO:0000313" key="2">
    <source>
        <dbReference type="EMBL" id="KKZ61926.1"/>
    </source>
</evidence>
<comment type="caution">
    <text evidence="2">The sequence shown here is derived from an EMBL/GenBank/DDBJ whole genome shotgun (WGS) entry which is preliminary data.</text>
</comment>
<dbReference type="Proteomes" id="UP000034164">
    <property type="component" value="Unassembled WGS sequence"/>
</dbReference>
<dbReference type="VEuPathDB" id="FungiDB:EMCG_00488"/>
<evidence type="ECO:0000313" key="3">
    <source>
        <dbReference type="Proteomes" id="UP000034164"/>
    </source>
</evidence>
<dbReference type="PANTHER" id="PTHR36587">
    <property type="entry name" value="EXPRESSION SITE-ASSOCIATED GENE 3 (ESAG3)-LIKE PROTEIN"/>
    <property type="match status" value="1"/>
</dbReference>
<organism evidence="2 3">
    <name type="scientific">[Emmonsia] crescens</name>
    <dbReference type="NCBI Taxonomy" id="73230"/>
    <lineage>
        <taxon>Eukaryota</taxon>
        <taxon>Fungi</taxon>
        <taxon>Dikarya</taxon>
        <taxon>Ascomycota</taxon>
        <taxon>Pezizomycotina</taxon>
        <taxon>Eurotiomycetes</taxon>
        <taxon>Eurotiomycetidae</taxon>
        <taxon>Onygenales</taxon>
        <taxon>Ajellomycetaceae</taxon>
        <taxon>Emergomyces</taxon>
    </lineage>
</organism>
<gene>
    <name evidence="2" type="ORF">EMCG_00488</name>
</gene>
<sequence length="628" mass="71008">MRLLEHLDYNIVRDGAGVHLSTTLSRLLRRSRGTKTFWAVAGVMLLVLLMSSTGLYRTTPIPDISELYPTQPVTSFAGDEISPALNPPPPKLNQDGTFPSGLIKPNPSFHLIIRGPQKSPGICRTIFTAMILNYPPPTALYLGDPLQEEGKPKLGKLDKPLVMHRYLTKSRHMKDNDVILIIDDNETWFQLPPGVMLQRFHDMLKKNNEKLRWRYGSVPGRLTKTAHPGTLKSTQRYSQRIIFAADKVCRPDRPYDASCYAVPYSNLPPDIYGPLTDTGKNMAHNRPRWLNSGSLIGIVGDVKRLYEHAAEINSKNVPPADEQQVLAKIFGEQEYSRELDRRFTRPNWYTRMGELFGILQRIDISRIFVKLTPGRRYEFAIGLDYKSQLFFTMSPYSHHNLEWLNYNNGSQLSSAQLNHGVPRESRLNMPADIPRCENPFIPPHPLTTQVPPPYNVSVDYLPSPQNESWYTIPLATDVHSTSIPALLQTNITTATSVDPNPNPDPLYLWWQRMWYHPWSRALLRKYMRAPRGPIAAHAAMRGGGTEAWDMRGGKGGVWTGNDEWVDWATVCKGVEGGVFGNDGLGNWGEELGFDYQAPVYNQFGRLVSGKGPEKLKDKGRGRRIRGKG</sequence>
<protein>
    <submittedName>
        <fullName evidence="2">Uncharacterized protein</fullName>
    </submittedName>
</protein>
<feature type="transmembrane region" description="Helical" evidence="1">
    <location>
        <begin position="36"/>
        <end position="56"/>
    </location>
</feature>
<dbReference type="EMBL" id="LCZI01001214">
    <property type="protein sequence ID" value="KKZ61926.1"/>
    <property type="molecule type" value="Genomic_DNA"/>
</dbReference>
<evidence type="ECO:0000256" key="1">
    <source>
        <dbReference type="SAM" id="Phobius"/>
    </source>
</evidence>
<proteinExistence type="predicted"/>
<dbReference type="PANTHER" id="PTHR36587:SF2">
    <property type="entry name" value="EXPRESSION SITE-ASSOCIATED GENE 3 (ESAG3)-LIKE PROTEIN"/>
    <property type="match status" value="1"/>
</dbReference>
<name>A0A0G2J8B2_9EURO</name>
<keyword evidence="1" id="KW-1133">Transmembrane helix</keyword>
<dbReference type="AlphaFoldDB" id="A0A0G2J8B2"/>